<feature type="region of interest" description="Disordered" evidence="1">
    <location>
        <begin position="148"/>
        <end position="180"/>
    </location>
</feature>
<evidence type="ECO:0000256" key="2">
    <source>
        <dbReference type="SAM" id="SignalP"/>
    </source>
</evidence>
<dbReference type="GO" id="GO:0042834">
    <property type="term" value="F:peptidoglycan binding"/>
    <property type="evidence" value="ECO:0007669"/>
    <property type="project" value="InterPro"/>
</dbReference>
<evidence type="ECO:0000259" key="3">
    <source>
        <dbReference type="PROSITE" id="PS51724"/>
    </source>
</evidence>
<protein>
    <recommendedName>
        <fullName evidence="3">SPOR domain-containing protein</fullName>
    </recommendedName>
</protein>
<reference evidence="4" key="1">
    <citation type="submission" date="2020-01" db="EMBL/GenBank/DDBJ databases">
        <authorList>
            <person name="Meier V. D."/>
            <person name="Meier V D."/>
        </authorList>
    </citation>
    <scope>NUCLEOTIDE SEQUENCE</scope>
    <source>
        <strain evidence="4">HLG_WM_MAG_09</strain>
    </source>
</reference>
<accession>A0A6S6S4R0</accession>
<dbReference type="Pfam" id="PF05036">
    <property type="entry name" value="SPOR"/>
    <property type="match status" value="1"/>
</dbReference>
<dbReference type="InterPro" id="IPR036680">
    <property type="entry name" value="SPOR-like_sf"/>
</dbReference>
<feature type="chain" id="PRO_5028387777" description="SPOR domain-containing protein" evidence="2">
    <location>
        <begin position="21"/>
        <end position="271"/>
    </location>
</feature>
<organism evidence="4">
    <name type="scientific">uncultured Thiotrichaceae bacterium</name>
    <dbReference type="NCBI Taxonomy" id="298394"/>
    <lineage>
        <taxon>Bacteria</taxon>
        <taxon>Pseudomonadati</taxon>
        <taxon>Pseudomonadota</taxon>
        <taxon>Gammaproteobacteria</taxon>
        <taxon>Thiotrichales</taxon>
        <taxon>Thiotrichaceae</taxon>
        <taxon>environmental samples</taxon>
    </lineage>
</organism>
<name>A0A6S6S4R0_9GAMM</name>
<dbReference type="PROSITE" id="PS51257">
    <property type="entry name" value="PROKAR_LIPOPROTEIN"/>
    <property type="match status" value="1"/>
</dbReference>
<dbReference type="EMBL" id="CACVAT010000007">
    <property type="protein sequence ID" value="CAA6799896.1"/>
    <property type="molecule type" value="Genomic_DNA"/>
</dbReference>
<keyword evidence="2" id="KW-0732">Signal</keyword>
<evidence type="ECO:0000256" key="1">
    <source>
        <dbReference type="SAM" id="MobiDB-lite"/>
    </source>
</evidence>
<proteinExistence type="predicted"/>
<feature type="domain" description="SPOR" evidence="3">
    <location>
        <begin position="196"/>
        <end position="271"/>
    </location>
</feature>
<dbReference type="SUPFAM" id="SSF110997">
    <property type="entry name" value="Sporulation related repeat"/>
    <property type="match status" value="1"/>
</dbReference>
<dbReference type="InterPro" id="IPR007730">
    <property type="entry name" value="SPOR-like_dom"/>
</dbReference>
<evidence type="ECO:0000313" key="4">
    <source>
        <dbReference type="EMBL" id="CAA6799896.1"/>
    </source>
</evidence>
<dbReference type="Gene3D" id="3.30.70.1070">
    <property type="entry name" value="Sporulation related repeat"/>
    <property type="match status" value="1"/>
</dbReference>
<dbReference type="PROSITE" id="PS51724">
    <property type="entry name" value="SPOR"/>
    <property type="match status" value="1"/>
</dbReference>
<sequence>MHQTIRTTLLLSATALFATACTNMPVEGQNSSYNTGYNTAPQTTNNVPEAGPLSATTPATTYTAPVAPVATAANLPAATPPQNIPVATVPQVPTANTTAAVSNNNNAYSAYAATATNTAVDYSQPPANANNNYTNYAAVNTNTTPNTAAVTNYYPDNSSYDNSSSSNSYDNSSNSNSYDTYANGNNNAATNYSNAGAASGGSAVQVFATGSQAKAERISQDMRSQGLPAIVDRVGGLYKVRVPYSDEGTARANLIRVRQASGEAGAFVTTR</sequence>
<dbReference type="AlphaFoldDB" id="A0A6S6S4R0"/>
<feature type="signal peptide" evidence="2">
    <location>
        <begin position="1"/>
        <end position="20"/>
    </location>
</feature>
<gene>
    <name evidence="4" type="ORF">HELGO_WM27750</name>
</gene>